<proteinExistence type="predicted"/>
<protein>
    <submittedName>
        <fullName evidence="2">Uncharacterized protein</fullName>
    </submittedName>
</protein>
<dbReference type="InParanoid" id="A0A482XIP7"/>
<dbReference type="AlphaFoldDB" id="A0A482XIP7"/>
<feature type="region of interest" description="Disordered" evidence="1">
    <location>
        <begin position="52"/>
        <end position="71"/>
    </location>
</feature>
<dbReference type="Proteomes" id="UP000291343">
    <property type="component" value="Unassembled WGS sequence"/>
</dbReference>
<evidence type="ECO:0000256" key="1">
    <source>
        <dbReference type="SAM" id="MobiDB-lite"/>
    </source>
</evidence>
<reference evidence="2 3" key="1">
    <citation type="journal article" date="2017" name="Gigascience">
        <title>Genome sequence of the small brown planthopper, Laodelphax striatellus.</title>
        <authorList>
            <person name="Zhu J."/>
            <person name="Jiang F."/>
            <person name="Wang X."/>
            <person name="Yang P."/>
            <person name="Bao Y."/>
            <person name="Zhao W."/>
            <person name="Wang W."/>
            <person name="Lu H."/>
            <person name="Wang Q."/>
            <person name="Cui N."/>
            <person name="Li J."/>
            <person name="Chen X."/>
            <person name="Luo L."/>
            <person name="Yu J."/>
            <person name="Kang L."/>
            <person name="Cui F."/>
        </authorList>
    </citation>
    <scope>NUCLEOTIDE SEQUENCE [LARGE SCALE GENOMIC DNA]</scope>
    <source>
        <strain evidence="2">Lst14</strain>
    </source>
</reference>
<evidence type="ECO:0000313" key="3">
    <source>
        <dbReference type="Proteomes" id="UP000291343"/>
    </source>
</evidence>
<organism evidence="2 3">
    <name type="scientific">Laodelphax striatellus</name>
    <name type="common">Small brown planthopper</name>
    <name type="synonym">Delphax striatella</name>
    <dbReference type="NCBI Taxonomy" id="195883"/>
    <lineage>
        <taxon>Eukaryota</taxon>
        <taxon>Metazoa</taxon>
        <taxon>Ecdysozoa</taxon>
        <taxon>Arthropoda</taxon>
        <taxon>Hexapoda</taxon>
        <taxon>Insecta</taxon>
        <taxon>Pterygota</taxon>
        <taxon>Neoptera</taxon>
        <taxon>Paraneoptera</taxon>
        <taxon>Hemiptera</taxon>
        <taxon>Auchenorrhyncha</taxon>
        <taxon>Fulgoroidea</taxon>
        <taxon>Delphacidae</taxon>
        <taxon>Criomorphinae</taxon>
        <taxon>Laodelphax</taxon>
    </lineage>
</organism>
<comment type="caution">
    <text evidence="2">The sequence shown here is derived from an EMBL/GenBank/DDBJ whole genome shotgun (WGS) entry which is preliminary data.</text>
</comment>
<name>A0A482XIP7_LAOST</name>
<gene>
    <name evidence="2" type="ORF">LSTR_LSTR004998</name>
</gene>
<keyword evidence="3" id="KW-1185">Reference proteome</keyword>
<evidence type="ECO:0000313" key="2">
    <source>
        <dbReference type="EMBL" id="RZF45703.1"/>
    </source>
</evidence>
<accession>A0A482XIP7</accession>
<dbReference type="EMBL" id="QKKF02008413">
    <property type="protein sequence ID" value="RZF45703.1"/>
    <property type="molecule type" value="Genomic_DNA"/>
</dbReference>
<sequence>MMELQRDGDCTVTATGFFRRSRLTATRVKSSYPSGRQTTKLIIMITMPGENSIKPRYQLPRSDGASSGPYH</sequence>